<dbReference type="Proteomes" id="UP000182840">
    <property type="component" value="Chromosome"/>
</dbReference>
<evidence type="ECO:0000313" key="2">
    <source>
        <dbReference type="Proteomes" id="UP000182840"/>
    </source>
</evidence>
<proteinExistence type="predicted"/>
<protein>
    <submittedName>
        <fullName evidence="1">Uncharacterized protein</fullName>
    </submittedName>
</protein>
<accession>A0A1L3SYQ4</accession>
<keyword evidence="2" id="KW-1185">Reference proteome</keyword>
<organism evidence="1 2">
    <name type="scientific">Aquibium oceanicum</name>
    <dbReference type="NCBI Taxonomy" id="1670800"/>
    <lineage>
        <taxon>Bacteria</taxon>
        <taxon>Pseudomonadati</taxon>
        <taxon>Pseudomonadota</taxon>
        <taxon>Alphaproteobacteria</taxon>
        <taxon>Hyphomicrobiales</taxon>
        <taxon>Phyllobacteriaceae</taxon>
        <taxon>Aquibium</taxon>
    </lineage>
</organism>
<dbReference type="SUPFAM" id="SSF109604">
    <property type="entry name" value="HD-domain/PDEase-like"/>
    <property type="match status" value="1"/>
</dbReference>
<dbReference type="Gene3D" id="1.10.3210.10">
    <property type="entry name" value="Hypothetical protein af1432"/>
    <property type="match status" value="1"/>
</dbReference>
<evidence type="ECO:0000313" key="1">
    <source>
        <dbReference type="EMBL" id="APH74491.1"/>
    </source>
</evidence>
<dbReference type="KEGG" id="meso:BSQ44_08580"/>
<reference evidence="2" key="1">
    <citation type="submission" date="2016-11" db="EMBL/GenBank/DDBJ databases">
        <title>Mesorhizobium oceanicum sp. nov., isolated from deep seawater in South China Sea.</title>
        <authorList>
            <person name="Fu G.-Y."/>
        </authorList>
    </citation>
    <scope>NUCLEOTIDE SEQUENCE [LARGE SCALE GENOMIC DNA]</scope>
    <source>
        <strain evidence="2">B7</strain>
    </source>
</reference>
<dbReference type="AlphaFoldDB" id="A0A1L3SYQ4"/>
<sequence>MRIPNIMHDGSVINLAALRADQIDFAHMASSLSKIARFCGRHHDAAVSVAQHSVMGADALFSETGDGVLAGYFLLHDGHEYLLGDVSRPAALMIAWMAEACLAERGADPAAVKGAVKEGIDRAKAAIDAVILQAAGLPALARMPAYRRQVAQMDERMCAAEGRALYPTAGPIPLVQTSLPPPKLTGAIRGWGAMKAEEAFAERLDRYLGIVTR</sequence>
<dbReference type="EMBL" id="CP018171">
    <property type="protein sequence ID" value="APH74491.1"/>
    <property type="molecule type" value="Genomic_DNA"/>
</dbReference>
<dbReference type="STRING" id="1670800.BSQ44_08580"/>
<name>A0A1L3SYQ4_9HYPH</name>
<gene>
    <name evidence="1" type="ORF">BSQ44_08580</name>
</gene>